<protein>
    <submittedName>
        <fullName evidence="2">Uncharacterized protein</fullName>
    </submittedName>
</protein>
<organism evidence="2 3">
    <name type="scientific">Prorocentrum cordatum</name>
    <dbReference type="NCBI Taxonomy" id="2364126"/>
    <lineage>
        <taxon>Eukaryota</taxon>
        <taxon>Sar</taxon>
        <taxon>Alveolata</taxon>
        <taxon>Dinophyceae</taxon>
        <taxon>Prorocentrales</taxon>
        <taxon>Prorocentraceae</taxon>
        <taxon>Prorocentrum</taxon>
    </lineage>
</organism>
<feature type="compositionally biased region" description="Gly residues" evidence="1">
    <location>
        <begin position="20"/>
        <end position="40"/>
    </location>
</feature>
<name>A0ABN9WW86_9DINO</name>
<dbReference type="EMBL" id="CAUYUJ010019277">
    <property type="protein sequence ID" value="CAK0889885.1"/>
    <property type="molecule type" value="Genomic_DNA"/>
</dbReference>
<comment type="caution">
    <text evidence="2">The sequence shown here is derived from an EMBL/GenBank/DDBJ whole genome shotgun (WGS) entry which is preliminary data.</text>
</comment>
<sequence length="220" mass="22041">MAAGAARGACAAGGAGMAPGGGAGGAAGAPPVAGGGGRGGAAPAAPVGAHAAGVDGGVAAGAGAPQAVLQPPNLAQLDEEGLARWCAEHRQRLEFWQELQRIYVSAVKEDDADSEMASEYGDAQRDELESLRKRAREGPLEATQQDRMEKLLVKSANCKAVKRLRTIREDTASSFGRVLQQAVPAGGVAQVPVPADGVDDGLREAAAAAGGEAPVAQARF</sequence>
<feature type="region of interest" description="Disordered" evidence="1">
    <location>
        <begin position="20"/>
        <end position="49"/>
    </location>
</feature>
<evidence type="ECO:0000313" key="3">
    <source>
        <dbReference type="Proteomes" id="UP001189429"/>
    </source>
</evidence>
<gene>
    <name evidence="2" type="ORF">PCOR1329_LOCUS70280</name>
</gene>
<evidence type="ECO:0000313" key="2">
    <source>
        <dbReference type="EMBL" id="CAK0889885.1"/>
    </source>
</evidence>
<dbReference type="Proteomes" id="UP001189429">
    <property type="component" value="Unassembled WGS sequence"/>
</dbReference>
<reference evidence="2" key="1">
    <citation type="submission" date="2023-10" db="EMBL/GenBank/DDBJ databases">
        <authorList>
            <person name="Chen Y."/>
            <person name="Shah S."/>
            <person name="Dougan E. K."/>
            <person name="Thang M."/>
            <person name="Chan C."/>
        </authorList>
    </citation>
    <scope>NUCLEOTIDE SEQUENCE [LARGE SCALE GENOMIC DNA]</scope>
</reference>
<evidence type="ECO:0000256" key="1">
    <source>
        <dbReference type="SAM" id="MobiDB-lite"/>
    </source>
</evidence>
<proteinExistence type="predicted"/>
<accession>A0ABN9WW86</accession>
<keyword evidence="3" id="KW-1185">Reference proteome</keyword>